<dbReference type="GO" id="GO:0008233">
    <property type="term" value="F:peptidase activity"/>
    <property type="evidence" value="ECO:0007669"/>
    <property type="project" value="UniProtKB-KW"/>
</dbReference>
<evidence type="ECO:0000313" key="10">
    <source>
        <dbReference type="EMBL" id="MTD95902.1"/>
    </source>
</evidence>
<dbReference type="PANTHER" id="PTHR13604:SF0">
    <property type="entry name" value="ABASIC SITE PROCESSING PROTEIN HMCES"/>
    <property type="match status" value="1"/>
</dbReference>
<keyword evidence="2 8" id="KW-0645">Protease</keyword>
<dbReference type="Proteomes" id="UP000440694">
    <property type="component" value="Unassembled WGS sequence"/>
</dbReference>
<keyword evidence="6" id="KW-0238">DNA-binding</keyword>
<dbReference type="InterPro" id="IPR036590">
    <property type="entry name" value="SRAP-like"/>
</dbReference>
<evidence type="ECO:0000256" key="4">
    <source>
        <dbReference type="ARBA" id="ARBA00022801"/>
    </source>
</evidence>
<dbReference type="GO" id="GO:0003697">
    <property type="term" value="F:single-stranded DNA binding"/>
    <property type="evidence" value="ECO:0007669"/>
    <property type="project" value="InterPro"/>
</dbReference>
<evidence type="ECO:0000256" key="7">
    <source>
        <dbReference type="ARBA" id="ARBA00023239"/>
    </source>
</evidence>
<comment type="caution">
    <text evidence="10">The sequence shown here is derived from an EMBL/GenBank/DDBJ whole genome shotgun (WGS) entry which is preliminary data.</text>
</comment>
<gene>
    <name evidence="10" type="ORF">GIW81_16305</name>
</gene>
<dbReference type="EC" id="3.4.-.-" evidence="8"/>
<keyword evidence="5" id="KW-0190">Covalent protein-DNA linkage</keyword>
<proteinExistence type="inferred from homology"/>
<comment type="similarity">
    <text evidence="1 8">Belongs to the SOS response-associated peptidase family.</text>
</comment>
<dbReference type="GO" id="GO:0006508">
    <property type="term" value="P:proteolysis"/>
    <property type="evidence" value="ECO:0007669"/>
    <property type="project" value="UniProtKB-KW"/>
</dbReference>
<dbReference type="Gene3D" id="3.90.1680.10">
    <property type="entry name" value="SOS response associated peptidase-like"/>
    <property type="match status" value="1"/>
</dbReference>
<feature type="region of interest" description="Disordered" evidence="9">
    <location>
        <begin position="208"/>
        <end position="227"/>
    </location>
</feature>
<keyword evidence="11" id="KW-1185">Reference proteome</keyword>
<evidence type="ECO:0000256" key="5">
    <source>
        <dbReference type="ARBA" id="ARBA00023124"/>
    </source>
</evidence>
<dbReference type="AlphaFoldDB" id="A0A6I3KQ10"/>
<dbReference type="InterPro" id="IPR003738">
    <property type="entry name" value="SRAP"/>
</dbReference>
<dbReference type="PANTHER" id="PTHR13604">
    <property type="entry name" value="DC12-RELATED"/>
    <property type="match status" value="1"/>
</dbReference>
<evidence type="ECO:0000256" key="6">
    <source>
        <dbReference type="ARBA" id="ARBA00023125"/>
    </source>
</evidence>
<evidence type="ECO:0000256" key="9">
    <source>
        <dbReference type="SAM" id="MobiDB-lite"/>
    </source>
</evidence>
<dbReference type="GO" id="GO:0106300">
    <property type="term" value="P:protein-DNA covalent cross-linking repair"/>
    <property type="evidence" value="ECO:0007669"/>
    <property type="project" value="InterPro"/>
</dbReference>
<reference evidence="10 11" key="1">
    <citation type="submission" date="2019-11" db="EMBL/GenBank/DDBJ databases">
        <title>Identification of a novel strain.</title>
        <authorList>
            <person name="Xu Q."/>
            <person name="Wang G."/>
        </authorList>
    </citation>
    <scope>NUCLEOTIDE SEQUENCE [LARGE SCALE GENOMIC DNA]</scope>
    <source>
        <strain evidence="11">xq</strain>
    </source>
</reference>
<name>A0A6I3KQ10_9HYPH</name>
<sequence length="227" mass="25105">MCSRYTLTSPPEAVRAYFRYANEAEFPPRYNIAPSQPVAIVRDTPRGGREMALVRWGLIPSWVKDPRAFKMLVNARSESAVDKPSFRAGLRHKRCLVPADGFYEWTGNAGAKRPHLVRPRQGGPMGLAAIYENWLGADGSEIETMAILTTGANAAMAALHDRMPVIIPPEHFDLWLDCRPGTTADIAHLLASPPEDLLDIVEVSRKLNNPRNEGPEVQEPVGTLTLL</sequence>
<evidence type="ECO:0000313" key="11">
    <source>
        <dbReference type="Proteomes" id="UP000440694"/>
    </source>
</evidence>
<accession>A0A6I3KQ10</accession>
<keyword evidence="3" id="KW-0227">DNA damage</keyword>
<evidence type="ECO:0000256" key="1">
    <source>
        <dbReference type="ARBA" id="ARBA00008136"/>
    </source>
</evidence>
<dbReference type="GO" id="GO:0016829">
    <property type="term" value="F:lyase activity"/>
    <property type="evidence" value="ECO:0007669"/>
    <property type="project" value="UniProtKB-KW"/>
</dbReference>
<evidence type="ECO:0000256" key="8">
    <source>
        <dbReference type="RuleBase" id="RU364100"/>
    </source>
</evidence>
<dbReference type="Pfam" id="PF02586">
    <property type="entry name" value="SRAP"/>
    <property type="match status" value="1"/>
</dbReference>
<evidence type="ECO:0000256" key="3">
    <source>
        <dbReference type="ARBA" id="ARBA00022763"/>
    </source>
</evidence>
<dbReference type="SUPFAM" id="SSF143081">
    <property type="entry name" value="BB1717-like"/>
    <property type="match status" value="1"/>
</dbReference>
<dbReference type="RefSeq" id="WP_154740386.1">
    <property type="nucleotide sequence ID" value="NZ_WMBQ01000002.1"/>
</dbReference>
<protein>
    <recommendedName>
        <fullName evidence="8">Abasic site processing protein</fullName>
        <ecNumber evidence="8">3.4.-.-</ecNumber>
    </recommendedName>
</protein>
<evidence type="ECO:0000256" key="2">
    <source>
        <dbReference type="ARBA" id="ARBA00022670"/>
    </source>
</evidence>
<keyword evidence="7" id="KW-0456">Lyase</keyword>
<dbReference type="EMBL" id="WMBQ01000002">
    <property type="protein sequence ID" value="MTD95902.1"/>
    <property type="molecule type" value="Genomic_DNA"/>
</dbReference>
<organism evidence="10 11">
    <name type="scientific">Hyphomicrobium album</name>
    <dbReference type="NCBI Taxonomy" id="2665159"/>
    <lineage>
        <taxon>Bacteria</taxon>
        <taxon>Pseudomonadati</taxon>
        <taxon>Pseudomonadota</taxon>
        <taxon>Alphaproteobacteria</taxon>
        <taxon>Hyphomicrobiales</taxon>
        <taxon>Hyphomicrobiaceae</taxon>
        <taxon>Hyphomicrobium</taxon>
    </lineage>
</organism>
<keyword evidence="4 8" id="KW-0378">Hydrolase</keyword>